<name>A0A2P7U171_9NEIS</name>
<keyword evidence="7 8" id="KW-0472">Membrane</keyword>
<comment type="subcellular location">
    <subcellularLocation>
        <location evidence="1">Cell membrane</location>
        <topology evidence="1">Multi-pass membrane protein</topology>
    </subcellularLocation>
</comment>
<keyword evidence="10" id="KW-1185">Reference proteome</keyword>
<feature type="transmembrane region" description="Helical" evidence="8">
    <location>
        <begin position="476"/>
        <end position="496"/>
    </location>
</feature>
<evidence type="ECO:0000313" key="9">
    <source>
        <dbReference type="EMBL" id="PSJ80685.1"/>
    </source>
</evidence>
<feature type="transmembrane region" description="Helical" evidence="8">
    <location>
        <begin position="351"/>
        <end position="376"/>
    </location>
</feature>
<feature type="transmembrane region" description="Helical" evidence="8">
    <location>
        <begin position="317"/>
        <end position="339"/>
    </location>
</feature>
<protein>
    <submittedName>
        <fullName evidence="9">Glycine/betaine ABC transporter</fullName>
    </submittedName>
</protein>
<dbReference type="AlphaFoldDB" id="A0A2P7U171"/>
<feature type="transmembrane region" description="Helical" evidence="8">
    <location>
        <begin position="265"/>
        <end position="287"/>
    </location>
</feature>
<feature type="transmembrane region" description="Helical" evidence="8">
    <location>
        <begin position="414"/>
        <end position="438"/>
    </location>
</feature>
<organism evidence="9 10">
    <name type="scientific">Neisseria iguanae</name>
    <dbReference type="NCBI Taxonomy" id="90242"/>
    <lineage>
        <taxon>Bacteria</taxon>
        <taxon>Pseudomonadati</taxon>
        <taxon>Pseudomonadota</taxon>
        <taxon>Betaproteobacteria</taxon>
        <taxon>Neisseriales</taxon>
        <taxon>Neisseriaceae</taxon>
        <taxon>Neisseria</taxon>
    </lineage>
</organism>
<keyword evidence="5 8" id="KW-0812">Transmembrane</keyword>
<comment type="similarity">
    <text evidence="2">Belongs to the BCCT transporter (TC 2.A.15) family.</text>
</comment>
<dbReference type="PANTHER" id="PTHR30047">
    <property type="entry name" value="HIGH-AFFINITY CHOLINE TRANSPORT PROTEIN-RELATED"/>
    <property type="match status" value="1"/>
</dbReference>
<feature type="transmembrane region" description="Helical" evidence="8">
    <location>
        <begin position="187"/>
        <end position="213"/>
    </location>
</feature>
<feature type="transmembrane region" description="Helical" evidence="8">
    <location>
        <begin position="138"/>
        <end position="166"/>
    </location>
</feature>
<keyword evidence="4" id="KW-1003">Cell membrane</keyword>
<feature type="transmembrane region" description="Helical" evidence="8">
    <location>
        <begin position="12"/>
        <end position="34"/>
    </location>
</feature>
<sequence>MSSQSSDSKRPNYFLWTALLVGAVSLVAVIHPTLLTGTIVAASDFFYRKFDWLIMWLPLLAMTVGGLVAFSCYGDIRLGGEDAEPEFTFLSWMNMLFTAGIGVGIVFFGPIEALWHYFQSPIGVADTTLPPYRQVENAMSLALHVWGLPAWSLYMLAGLVMAYFTYQHGTECSPAAPLTFAFANKRWARPLGVFTIAAAILSIAFSVSSSIAMATAQIASGLGIIMERPLNSLFWKVAVLTGMAVLYMLFTVLPIQRGMKLIGNLTVYLSVLLLAFIFLTGPTHYFLSVMAVSVGNIITQTIHHSFELYLFQRRDWIVWYPMAYWVWWVTWAPFVGVFLAKISKGRTLRQFVLASVLVPSGFIVVWFSVFSGFSLLDTVEGSGHLAEIANKGDYEGTFYYLLNMLPAAFVTKPLTVVLFVGFVVTTAVSAAITLGIMTSREGRSESKKRALLWGLFMALISYAVVATGKIDGIKAVGSFAGFPFVFVMYLWMAALWRQLRRDGKVSAENQTGGRNEQA</sequence>
<proteinExistence type="inferred from homology"/>
<dbReference type="PANTHER" id="PTHR30047:SF7">
    <property type="entry name" value="HIGH-AFFINITY CHOLINE TRANSPORT PROTEIN"/>
    <property type="match status" value="1"/>
</dbReference>
<evidence type="ECO:0000256" key="7">
    <source>
        <dbReference type="ARBA" id="ARBA00023136"/>
    </source>
</evidence>
<evidence type="ECO:0000256" key="3">
    <source>
        <dbReference type="ARBA" id="ARBA00022448"/>
    </source>
</evidence>
<reference evidence="9 10" key="1">
    <citation type="submission" date="2018-03" db="EMBL/GenBank/DDBJ databases">
        <title>Neisseria weixii sp. nov., isolated from the intestinal contents of Tibetan Plateau pika (Ochotona curzoniae) in Yushu, Qinghai Province, China.</title>
        <authorList>
            <person name="Gui Z."/>
        </authorList>
    </citation>
    <scope>NUCLEOTIDE SEQUENCE [LARGE SCALE GENOMIC DNA]</scope>
    <source>
        <strain evidence="9 10">ATCC 51483</strain>
    </source>
</reference>
<feature type="transmembrane region" description="Helical" evidence="8">
    <location>
        <begin position="233"/>
        <end position="253"/>
    </location>
</feature>
<dbReference type="RefSeq" id="WP_106740983.1">
    <property type="nucleotide sequence ID" value="NZ_PXYY01000019.1"/>
</dbReference>
<dbReference type="Pfam" id="PF02028">
    <property type="entry name" value="BCCT"/>
    <property type="match status" value="1"/>
</dbReference>
<dbReference type="GO" id="GO:0022857">
    <property type="term" value="F:transmembrane transporter activity"/>
    <property type="evidence" value="ECO:0007669"/>
    <property type="project" value="InterPro"/>
</dbReference>
<dbReference type="InterPro" id="IPR000060">
    <property type="entry name" value="BCCT_transptr"/>
</dbReference>
<dbReference type="EMBL" id="PXYY01000019">
    <property type="protein sequence ID" value="PSJ80685.1"/>
    <property type="molecule type" value="Genomic_DNA"/>
</dbReference>
<keyword evidence="6 8" id="KW-1133">Transmembrane helix</keyword>
<evidence type="ECO:0000256" key="4">
    <source>
        <dbReference type="ARBA" id="ARBA00022475"/>
    </source>
</evidence>
<keyword evidence="3" id="KW-0813">Transport</keyword>
<dbReference type="OrthoDB" id="9775735at2"/>
<dbReference type="Proteomes" id="UP000241868">
    <property type="component" value="Unassembled WGS sequence"/>
</dbReference>
<evidence type="ECO:0000313" key="10">
    <source>
        <dbReference type="Proteomes" id="UP000241868"/>
    </source>
</evidence>
<feature type="transmembrane region" description="Helical" evidence="8">
    <location>
        <begin position="54"/>
        <end position="74"/>
    </location>
</feature>
<dbReference type="GO" id="GO:0005886">
    <property type="term" value="C:plasma membrane"/>
    <property type="evidence" value="ECO:0007669"/>
    <property type="project" value="UniProtKB-SubCell"/>
</dbReference>
<evidence type="ECO:0000256" key="6">
    <source>
        <dbReference type="ARBA" id="ARBA00022989"/>
    </source>
</evidence>
<feature type="transmembrane region" description="Helical" evidence="8">
    <location>
        <begin position="450"/>
        <end position="470"/>
    </location>
</feature>
<evidence type="ECO:0000256" key="2">
    <source>
        <dbReference type="ARBA" id="ARBA00005658"/>
    </source>
</evidence>
<gene>
    <name evidence="9" type="ORF">C7N83_04675</name>
</gene>
<accession>A0A2P7U171</accession>
<feature type="transmembrane region" description="Helical" evidence="8">
    <location>
        <begin position="95"/>
        <end position="118"/>
    </location>
</feature>
<evidence type="ECO:0000256" key="5">
    <source>
        <dbReference type="ARBA" id="ARBA00022692"/>
    </source>
</evidence>
<comment type="caution">
    <text evidence="9">The sequence shown here is derived from an EMBL/GenBank/DDBJ whole genome shotgun (WGS) entry which is preliminary data.</text>
</comment>
<evidence type="ECO:0000256" key="1">
    <source>
        <dbReference type="ARBA" id="ARBA00004651"/>
    </source>
</evidence>
<evidence type="ECO:0000256" key="8">
    <source>
        <dbReference type="SAM" id="Phobius"/>
    </source>
</evidence>